<feature type="transmembrane region" description="Helical" evidence="6">
    <location>
        <begin position="411"/>
        <end position="430"/>
    </location>
</feature>
<gene>
    <name evidence="7" type="ORF">FC98_GL000307</name>
</gene>
<comment type="caution">
    <text evidence="7">The sequence shown here is derived from an EMBL/GenBank/DDBJ whole genome shotgun (WGS) entry which is preliminary data.</text>
</comment>
<feature type="transmembrane region" description="Helical" evidence="6">
    <location>
        <begin position="504"/>
        <end position="526"/>
    </location>
</feature>
<evidence type="ECO:0000256" key="5">
    <source>
        <dbReference type="ARBA" id="ARBA00023136"/>
    </source>
</evidence>
<feature type="transmembrane region" description="Helical" evidence="6">
    <location>
        <begin position="248"/>
        <end position="268"/>
    </location>
</feature>
<dbReference type="PANTHER" id="PTHR30250:SF21">
    <property type="entry name" value="LIPID II FLIPPASE MURJ"/>
    <property type="match status" value="1"/>
</dbReference>
<dbReference type="PATRIC" id="fig|1423766.4.peg.306"/>
<dbReference type="Proteomes" id="UP000051439">
    <property type="component" value="Unassembled WGS sequence"/>
</dbReference>
<feature type="transmembrane region" description="Helical" evidence="6">
    <location>
        <begin position="475"/>
        <end position="498"/>
    </location>
</feature>
<evidence type="ECO:0000256" key="1">
    <source>
        <dbReference type="ARBA" id="ARBA00004651"/>
    </source>
</evidence>
<feature type="transmembrane region" description="Helical" evidence="6">
    <location>
        <begin position="374"/>
        <end position="399"/>
    </location>
</feature>
<evidence type="ECO:0000256" key="6">
    <source>
        <dbReference type="SAM" id="Phobius"/>
    </source>
</evidence>
<comment type="subcellular location">
    <subcellularLocation>
        <location evidence="1">Cell membrane</location>
        <topology evidence="1">Multi-pass membrane protein</topology>
    </subcellularLocation>
</comment>
<dbReference type="AlphaFoldDB" id="A0A0R1P1I4"/>
<keyword evidence="8" id="KW-1185">Reference proteome</keyword>
<dbReference type="PANTHER" id="PTHR30250">
    <property type="entry name" value="PST FAMILY PREDICTED COLANIC ACID TRANSPORTER"/>
    <property type="match status" value="1"/>
</dbReference>
<proteinExistence type="predicted"/>
<dbReference type="EMBL" id="AZEB01000001">
    <property type="protein sequence ID" value="KRL23578.1"/>
    <property type="molecule type" value="Genomic_DNA"/>
</dbReference>
<organism evidence="7 8">
    <name type="scientific">Lentilactobacillus kisonensis DSM 19906 = JCM 15041</name>
    <dbReference type="NCBI Taxonomy" id="1423766"/>
    <lineage>
        <taxon>Bacteria</taxon>
        <taxon>Bacillati</taxon>
        <taxon>Bacillota</taxon>
        <taxon>Bacilli</taxon>
        <taxon>Lactobacillales</taxon>
        <taxon>Lactobacillaceae</taxon>
        <taxon>Lentilactobacillus</taxon>
    </lineage>
</organism>
<evidence type="ECO:0000313" key="8">
    <source>
        <dbReference type="Proteomes" id="UP000051439"/>
    </source>
</evidence>
<keyword evidence="3 6" id="KW-0812">Transmembrane</keyword>
<feature type="transmembrane region" description="Helical" evidence="6">
    <location>
        <begin position="302"/>
        <end position="326"/>
    </location>
</feature>
<dbReference type="InterPro" id="IPR002797">
    <property type="entry name" value="Polysacc_synth"/>
</dbReference>
<evidence type="ECO:0000313" key="7">
    <source>
        <dbReference type="EMBL" id="KRL23578.1"/>
    </source>
</evidence>
<keyword evidence="5 6" id="KW-0472">Membrane</keyword>
<feature type="transmembrane region" description="Helical" evidence="6">
    <location>
        <begin position="171"/>
        <end position="190"/>
    </location>
</feature>
<keyword evidence="4 6" id="KW-1133">Transmembrane helix</keyword>
<dbReference type="CDD" id="cd13124">
    <property type="entry name" value="MATE_SpoVB_like"/>
    <property type="match status" value="1"/>
</dbReference>
<dbReference type="GO" id="GO:0005886">
    <property type="term" value="C:plasma membrane"/>
    <property type="evidence" value="ECO:0007669"/>
    <property type="project" value="UniProtKB-SubCell"/>
</dbReference>
<feature type="transmembrane region" description="Helical" evidence="6">
    <location>
        <begin position="60"/>
        <end position="79"/>
    </location>
</feature>
<dbReference type="InterPro" id="IPR050833">
    <property type="entry name" value="Poly_Biosynth_Transport"/>
</dbReference>
<dbReference type="PIRSF" id="PIRSF038958">
    <property type="entry name" value="PG_synth_SpoVB"/>
    <property type="match status" value="1"/>
</dbReference>
<feature type="transmembrane region" description="Helical" evidence="6">
    <location>
        <begin position="202"/>
        <end position="220"/>
    </location>
</feature>
<name>A0A0R1P1I4_9LACO</name>
<sequence>MVENDQHRAEVSRDQMLSASAWMTAGSILSRFLGAVYIIPWSIWFGNYFLRGNALYGLGYNIYSFFLIAAIAGIPSAIAKQVAHYNALNEYGIGIRLYKRGLVLAVGTGVISAAILYFGAPLIDGGNPNVIPVLHSLAWAILIIPTMSLTRGYFQGYQQMAPSAISQFVEQLVRVIYMLVTAFLIMQVFHGDWVKAVSQSTFAAFVGALAGMVTLAVYYLRRREDFRSLVAHSNNQLHVAPKALYHEIITQAVPFIILGAGITIFMLIDQFTFFKVMRQATDYSNNMLSDLYALFAVNANKLIMITISLASALAITAVPLLSVALTRGDKQEIAKQNSNVLTLFLFVMIPAALGMCAIAGPLNRLFYGQAHQALGANVLTFSSITSIPMGLFVVISAVMQGLSQNKRAVKFFLVGTIVKLIFQWPCIYYLGAFGPLVSTGIGLCVTNWLIIRSLNRQFGFERRLLDIGFRKIAKYSLFMYIATLITVYAGNYLLHFVVDPFGRIPSLIVTMFAVVVGGFIYIYLALKSRIADMVFGPRSELIRSKLRIK</sequence>
<protein>
    <submittedName>
        <fullName evidence="7">Polysaccharide biosynthesis protein</fullName>
    </submittedName>
</protein>
<feature type="transmembrane region" description="Helical" evidence="6">
    <location>
        <begin position="436"/>
        <end position="454"/>
    </location>
</feature>
<dbReference type="RefSeq" id="WP_056949080.1">
    <property type="nucleotide sequence ID" value="NZ_AZEB01000001.1"/>
</dbReference>
<feature type="transmembrane region" description="Helical" evidence="6">
    <location>
        <begin position="21"/>
        <end position="40"/>
    </location>
</feature>
<feature type="transmembrane region" description="Helical" evidence="6">
    <location>
        <begin position="130"/>
        <end position="150"/>
    </location>
</feature>
<evidence type="ECO:0000256" key="4">
    <source>
        <dbReference type="ARBA" id="ARBA00022989"/>
    </source>
</evidence>
<dbReference type="InterPro" id="IPR024923">
    <property type="entry name" value="PG_synth_SpoVB"/>
</dbReference>
<evidence type="ECO:0000256" key="2">
    <source>
        <dbReference type="ARBA" id="ARBA00022475"/>
    </source>
</evidence>
<accession>A0A0R1P1I4</accession>
<reference evidence="7 8" key="1">
    <citation type="journal article" date="2015" name="Genome Announc.">
        <title>Expanding the biotechnology potential of lactobacilli through comparative genomics of 213 strains and associated genera.</title>
        <authorList>
            <person name="Sun Z."/>
            <person name="Harris H.M."/>
            <person name="McCann A."/>
            <person name="Guo C."/>
            <person name="Argimon S."/>
            <person name="Zhang W."/>
            <person name="Yang X."/>
            <person name="Jeffery I.B."/>
            <person name="Cooney J.C."/>
            <person name="Kagawa T.F."/>
            <person name="Liu W."/>
            <person name="Song Y."/>
            <person name="Salvetti E."/>
            <person name="Wrobel A."/>
            <person name="Rasinkangas P."/>
            <person name="Parkhill J."/>
            <person name="Rea M.C."/>
            <person name="O'Sullivan O."/>
            <person name="Ritari J."/>
            <person name="Douillard F.P."/>
            <person name="Paul Ross R."/>
            <person name="Yang R."/>
            <person name="Briner A.E."/>
            <person name="Felis G.E."/>
            <person name="de Vos W.M."/>
            <person name="Barrangou R."/>
            <person name="Klaenhammer T.R."/>
            <person name="Caufield P.W."/>
            <person name="Cui Y."/>
            <person name="Zhang H."/>
            <person name="O'Toole P.W."/>
        </authorList>
    </citation>
    <scope>NUCLEOTIDE SEQUENCE [LARGE SCALE GENOMIC DNA]</scope>
    <source>
        <strain evidence="7 8">DSM 19906</strain>
    </source>
</reference>
<feature type="transmembrane region" description="Helical" evidence="6">
    <location>
        <begin position="100"/>
        <end position="118"/>
    </location>
</feature>
<feature type="transmembrane region" description="Helical" evidence="6">
    <location>
        <begin position="338"/>
        <end position="362"/>
    </location>
</feature>
<keyword evidence="2" id="KW-1003">Cell membrane</keyword>
<dbReference type="Pfam" id="PF01943">
    <property type="entry name" value="Polysacc_synt"/>
    <property type="match status" value="1"/>
</dbReference>
<evidence type="ECO:0000256" key="3">
    <source>
        <dbReference type="ARBA" id="ARBA00022692"/>
    </source>
</evidence>